<feature type="compositionally biased region" description="Polar residues" evidence="1">
    <location>
        <begin position="1"/>
        <end position="11"/>
    </location>
</feature>
<reference evidence="2" key="1">
    <citation type="submission" date="2021-06" db="EMBL/GenBank/DDBJ databases">
        <title>Genome Sequence of Mortierella hyaline Strain SCG-10, a Cold-Adapted, Nitrate-Reducing Fungus Isolated from Soil in Minnesota, USA.</title>
        <authorList>
            <person name="Aldossari N."/>
        </authorList>
    </citation>
    <scope>NUCLEOTIDE SEQUENCE</scope>
    <source>
        <strain evidence="2">SCG-10</strain>
    </source>
</reference>
<feature type="compositionally biased region" description="Acidic residues" evidence="1">
    <location>
        <begin position="20"/>
        <end position="37"/>
    </location>
</feature>
<evidence type="ECO:0000313" key="2">
    <source>
        <dbReference type="EMBL" id="KAG9064362.1"/>
    </source>
</evidence>
<dbReference type="AlphaFoldDB" id="A0A9P8BSW9"/>
<evidence type="ECO:0000313" key="3">
    <source>
        <dbReference type="Proteomes" id="UP000707451"/>
    </source>
</evidence>
<dbReference type="Proteomes" id="UP000707451">
    <property type="component" value="Unassembled WGS sequence"/>
</dbReference>
<evidence type="ECO:0000256" key="1">
    <source>
        <dbReference type="SAM" id="MobiDB-lite"/>
    </source>
</evidence>
<organism evidence="2 3">
    <name type="scientific">Linnemannia hyalina</name>
    <dbReference type="NCBI Taxonomy" id="64524"/>
    <lineage>
        <taxon>Eukaryota</taxon>
        <taxon>Fungi</taxon>
        <taxon>Fungi incertae sedis</taxon>
        <taxon>Mucoromycota</taxon>
        <taxon>Mortierellomycotina</taxon>
        <taxon>Mortierellomycetes</taxon>
        <taxon>Mortierellales</taxon>
        <taxon>Mortierellaceae</taxon>
        <taxon>Linnemannia</taxon>
    </lineage>
</organism>
<proteinExistence type="predicted"/>
<gene>
    <name evidence="2" type="ORF">KI688_003550</name>
</gene>
<dbReference type="EMBL" id="JAHRHY010000014">
    <property type="protein sequence ID" value="KAG9064362.1"/>
    <property type="molecule type" value="Genomic_DNA"/>
</dbReference>
<comment type="caution">
    <text evidence="2">The sequence shown here is derived from an EMBL/GenBank/DDBJ whole genome shotgun (WGS) entry which is preliminary data.</text>
</comment>
<protein>
    <submittedName>
        <fullName evidence="2">Uncharacterized protein</fullName>
    </submittedName>
</protein>
<sequence length="73" mass="7832">MSHDYLTSQPDPESLLAPSIDEDESEDEDADDLDVTDNIEAGGEEGSATGEEQSAEVTENGAELKPTYRTSVQ</sequence>
<feature type="compositionally biased region" description="Low complexity" evidence="1">
    <location>
        <begin position="46"/>
        <end position="56"/>
    </location>
</feature>
<name>A0A9P8BSW9_9FUNG</name>
<feature type="region of interest" description="Disordered" evidence="1">
    <location>
        <begin position="1"/>
        <end position="73"/>
    </location>
</feature>
<keyword evidence="3" id="KW-1185">Reference proteome</keyword>
<accession>A0A9P8BSW9</accession>